<accession>A0A8B8QQJ4</accession>
<evidence type="ECO:0000313" key="4">
    <source>
        <dbReference type="RefSeq" id="XP_030549456.2"/>
    </source>
</evidence>
<evidence type="ECO:0000259" key="2">
    <source>
        <dbReference type="Pfam" id="PF23282"/>
    </source>
</evidence>
<dbReference type="PANTHER" id="PTHR11017">
    <property type="entry name" value="LEUCINE-RICH REPEAT-CONTAINING PROTEIN"/>
    <property type="match status" value="1"/>
</dbReference>
<keyword evidence="3" id="KW-1185">Reference proteome</keyword>
<dbReference type="Gene3D" id="1.10.8.430">
    <property type="entry name" value="Helical domain of apoptotic protease-activating factors"/>
    <property type="match status" value="1"/>
</dbReference>
<dbReference type="GO" id="GO:0043531">
    <property type="term" value="F:ADP binding"/>
    <property type="evidence" value="ECO:0007669"/>
    <property type="project" value="InterPro"/>
</dbReference>
<dbReference type="InterPro" id="IPR036390">
    <property type="entry name" value="WH_DNA-bd_sf"/>
</dbReference>
<dbReference type="RefSeq" id="XP_030549456.2">
    <property type="nucleotide sequence ID" value="XM_030693596.2"/>
</dbReference>
<dbReference type="PANTHER" id="PTHR11017:SF292">
    <property type="entry name" value="AAA+ ATPASE DOMAIN-CONTAINING PROTEIN"/>
    <property type="match status" value="1"/>
</dbReference>
<dbReference type="AlphaFoldDB" id="A0A8B8QQJ4"/>
<evidence type="ECO:0000256" key="1">
    <source>
        <dbReference type="ARBA" id="ARBA00022737"/>
    </source>
</evidence>
<dbReference type="GeneID" id="115754545"/>
<dbReference type="KEGG" id="rarg:115754545"/>
<sequence length="189" mass="21831">MYKVEALENGEALELFRKHAFQINQEIEISSNLVDRVLYYANGLPLALAVLGSFLRGKRELEWESILKKLAKSPHKEINDVLKVSYDGLEPYAKGIFLDIACFFKRCETKYIKKVLDNCDFEPTIGVQALIERSLISEERGSLRMHDLLQSMGMDIVKQECCDDPGKRSRLWLDEDVLDVLSEMWEQLQ</sequence>
<dbReference type="InterPro" id="IPR058192">
    <property type="entry name" value="WHD_ROQ1-like"/>
</dbReference>
<dbReference type="GO" id="GO:0006952">
    <property type="term" value="P:defense response"/>
    <property type="evidence" value="ECO:0007669"/>
    <property type="project" value="InterPro"/>
</dbReference>
<gene>
    <name evidence="4" type="primary">LOC115754545</name>
</gene>
<feature type="domain" description="Disease resistance protein Roq1-like winged-helix" evidence="2">
    <location>
        <begin position="94"/>
        <end position="159"/>
    </location>
</feature>
<dbReference type="InterPro" id="IPR027417">
    <property type="entry name" value="P-loop_NTPase"/>
</dbReference>
<dbReference type="Proteomes" id="UP000827889">
    <property type="component" value="Chromosome 1"/>
</dbReference>
<proteinExistence type="predicted"/>
<reference evidence="4" key="2">
    <citation type="submission" date="2025-08" db="UniProtKB">
        <authorList>
            <consortium name="RefSeq"/>
        </authorList>
    </citation>
    <scope>IDENTIFICATION</scope>
    <source>
        <tissue evidence="4">Leaf</tissue>
    </source>
</reference>
<name>A0A8B8QQJ4_9MYRT</name>
<dbReference type="InterPro" id="IPR042197">
    <property type="entry name" value="Apaf_helical"/>
</dbReference>
<reference evidence="3" key="1">
    <citation type="submission" date="2025-05" db="UniProtKB">
        <authorList>
            <consortium name="RefSeq"/>
        </authorList>
    </citation>
    <scope>NUCLEOTIDE SEQUENCE [LARGE SCALE GENOMIC DNA]</scope>
</reference>
<protein>
    <submittedName>
        <fullName evidence="4">Disease resistance protein RUN1-like</fullName>
    </submittedName>
</protein>
<dbReference type="InterPro" id="IPR044974">
    <property type="entry name" value="Disease_R_plants"/>
</dbReference>
<organism evidence="3 4">
    <name type="scientific">Rhodamnia argentea</name>
    <dbReference type="NCBI Taxonomy" id="178133"/>
    <lineage>
        <taxon>Eukaryota</taxon>
        <taxon>Viridiplantae</taxon>
        <taxon>Streptophyta</taxon>
        <taxon>Embryophyta</taxon>
        <taxon>Tracheophyta</taxon>
        <taxon>Spermatophyta</taxon>
        <taxon>Magnoliopsida</taxon>
        <taxon>eudicotyledons</taxon>
        <taxon>Gunneridae</taxon>
        <taxon>Pentapetalae</taxon>
        <taxon>rosids</taxon>
        <taxon>malvids</taxon>
        <taxon>Myrtales</taxon>
        <taxon>Myrtaceae</taxon>
        <taxon>Myrtoideae</taxon>
        <taxon>Myrteae</taxon>
        <taxon>Australasian group</taxon>
        <taxon>Rhodamnia</taxon>
    </lineage>
</organism>
<dbReference type="SUPFAM" id="SSF52540">
    <property type="entry name" value="P-loop containing nucleoside triphosphate hydrolases"/>
    <property type="match status" value="1"/>
</dbReference>
<keyword evidence="1" id="KW-0677">Repeat</keyword>
<evidence type="ECO:0000313" key="3">
    <source>
        <dbReference type="Proteomes" id="UP000827889"/>
    </source>
</evidence>
<dbReference type="SUPFAM" id="SSF46785">
    <property type="entry name" value="Winged helix' DNA-binding domain"/>
    <property type="match status" value="1"/>
</dbReference>
<dbReference type="Pfam" id="PF23282">
    <property type="entry name" value="WHD_ROQ1"/>
    <property type="match status" value="1"/>
</dbReference>